<dbReference type="Gene3D" id="1.10.238.10">
    <property type="entry name" value="EF-hand"/>
    <property type="match status" value="1"/>
</dbReference>
<feature type="compositionally biased region" description="Acidic residues" evidence="2">
    <location>
        <begin position="56"/>
        <end position="72"/>
    </location>
</feature>
<dbReference type="OrthoDB" id="5986054at2759"/>
<protein>
    <recommendedName>
        <fullName evidence="5">SPARC/Testican calcium-binding domain-containing protein</fullName>
    </recommendedName>
</protein>
<evidence type="ECO:0000256" key="2">
    <source>
        <dbReference type="SAM" id="MobiDB-lite"/>
    </source>
</evidence>
<evidence type="ECO:0000256" key="1">
    <source>
        <dbReference type="ARBA" id="ARBA00022837"/>
    </source>
</evidence>
<feature type="non-terminal residue" evidence="3">
    <location>
        <position position="168"/>
    </location>
</feature>
<sequence length="168" mass="18881">MVVKPRRCARAWVRNCDFNADGDITIQEWTSCLLAPPPPRPDHLISLRFFMSLNADEGDAEPNTDYGEEEPPPDPMLPRIPIRGGVSPDGDSESRRDDDINDCLTDRQAVLDEQNVLEMDDMQEHSATGPRGTVGVCTKILENLYQGHQSRIRNLIVMLLHTTLVLCE</sequence>
<reference evidence="3 4" key="1">
    <citation type="journal article" date="2019" name="Commun. Biol.">
        <title>The bagworm genome reveals a unique fibroin gene that provides high tensile strength.</title>
        <authorList>
            <person name="Kono N."/>
            <person name="Nakamura H."/>
            <person name="Ohtoshi R."/>
            <person name="Tomita M."/>
            <person name="Numata K."/>
            <person name="Arakawa K."/>
        </authorList>
    </citation>
    <scope>NUCLEOTIDE SEQUENCE [LARGE SCALE GENOMIC DNA]</scope>
</reference>
<proteinExistence type="predicted"/>
<dbReference type="SUPFAM" id="SSF47473">
    <property type="entry name" value="EF-hand"/>
    <property type="match status" value="1"/>
</dbReference>
<dbReference type="InterPro" id="IPR018247">
    <property type="entry name" value="EF_Hand_1_Ca_BS"/>
</dbReference>
<dbReference type="Proteomes" id="UP000299102">
    <property type="component" value="Unassembled WGS sequence"/>
</dbReference>
<name>A0A4C1T9T7_EUMVA</name>
<evidence type="ECO:0000313" key="4">
    <source>
        <dbReference type="Proteomes" id="UP000299102"/>
    </source>
</evidence>
<comment type="caution">
    <text evidence="3">The sequence shown here is derived from an EMBL/GenBank/DDBJ whole genome shotgun (WGS) entry which is preliminary data.</text>
</comment>
<organism evidence="3 4">
    <name type="scientific">Eumeta variegata</name>
    <name type="common">Bagworm moth</name>
    <name type="synonym">Eumeta japonica</name>
    <dbReference type="NCBI Taxonomy" id="151549"/>
    <lineage>
        <taxon>Eukaryota</taxon>
        <taxon>Metazoa</taxon>
        <taxon>Ecdysozoa</taxon>
        <taxon>Arthropoda</taxon>
        <taxon>Hexapoda</taxon>
        <taxon>Insecta</taxon>
        <taxon>Pterygota</taxon>
        <taxon>Neoptera</taxon>
        <taxon>Endopterygota</taxon>
        <taxon>Lepidoptera</taxon>
        <taxon>Glossata</taxon>
        <taxon>Ditrysia</taxon>
        <taxon>Tineoidea</taxon>
        <taxon>Psychidae</taxon>
        <taxon>Oiketicinae</taxon>
        <taxon>Eumeta</taxon>
    </lineage>
</organism>
<dbReference type="AlphaFoldDB" id="A0A4C1T9T7"/>
<evidence type="ECO:0008006" key="5">
    <source>
        <dbReference type="Google" id="ProtNLM"/>
    </source>
</evidence>
<keyword evidence="4" id="KW-1185">Reference proteome</keyword>
<evidence type="ECO:0000313" key="3">
    <source>
        <dbReference type="EMBL" id="GBP10330.1"/>
    </source>
</evidence>
<keyword evidence="1" id="KW-0106">Calcium</keyword>
<dbReference type="PROSITE" id="PS00018">
    <property type="entry name" value="EF_HAND_1"/>
    <property type="match status" value="1"/>
</dbReference>
<accession>A0A4C1T9T7</accession>
<dbReference type="InterPro" id="IPR011992">
    <property type="entry name" value="EF-hand-dom_pair"/>
</dbReference>
<gene>
    <name evidence="3" type="ORF">EVAR_72893_1</name>
</gene>
<feature type="region of interest" description="Disordered" evidence="2">
    <location>
        <begin position="56"/>
        <end position="99"/>
    </location>
</feature>
<dbReference type="EMBL" id="BGZK01004684">
    <property type="protein sequence ID" value="GBP10330.1"/>
    <property type="molecule type" value="Genomic_DNA"/>
</dbReference>